<dbReference type="InterPro" id="IPR003593">
    <property type="entry name" value="AAA+_ATPase"/>
</dbReference>
<accession>A0A2V1IHS3</accession>
<evidence type="ECO:0000313" key="6">
    <source>
        <dbReference type="Proteomes" id="UP000244905"/>
    </source>
</evidence>
<dbReference type="AlphaFoldDB" id="A0A2V1IHS3"/>
<name>A0A2V1IHS3_9BACT</name>
<dbReference type="InterPro" id="IPR027417">
    <property type="entry name" value="P-loop_NTPase"/>
</dbReference>
<sequence>MTTNDKTAPVRQQPDQNAISLDLMNRMKMHGMAEAFRESLAGTTAQAMTPDSFLSMLLSREWDYRAQAAVTRLTKNASFRYKAYIEEIDYTVSRGLDRNQMERLATLDFIRNGQNLFITGSAGTGKSFLACALGHEACKRGIRTLYANAAKLLGLLKVAKVKNSLEAELKKIERCQLLILDDLFLVQLDAKERPILLDIIEDRHERKSIIITSQYPSSSWYDMVGDPTVADAILDRIVHSAHSIELTGESMRKLKAKKA</sequence>
<dbReference type="GO" id="GO:0006260">
    <property type="term" value="P:DNA replication"/>
    <property type="evidence" value="ECO:0007669"/>
    <property type="project" value="TreeGrafter"/>
</dbReference>
<comment type="similarity">
    <text evidence="1">Belongs to the IS21/IS1162 putative ATP-binding protein family.</text>
</comment>
<keyword evidence="2" id="KW-0547">Nucleotide-binding</keyword>
<dbReference type="SMART" id="SM00382">
    <property type="entry name" value="AAA"/>
    <property type="match status" value="1"/>
</dbReference>
<organism evidence="5 6">
    <name type="scientific">Duncaniella muris</name>
    <dbReference type="NCBI Taxonomy" id="2094150"/>
    <lineage>
        <taxon>Bacteria</taxon>
        <taxon>Pseudomonadati</taxon>
        <taxon>Bacteroidota</taxon>
        <taxon>Bacteroidia</taxon>
        <taxon>Bacteroidales</taxon>
        <taxon>Muribaculaceae</taxon>
        <taxon>Duncaniella</taxon>
    </lineage>
</organism>
<dbReference type="GO" id="GO:0005524">
    <property type="term" value="F:ATP binding"/>
    <property type="evidence" value="ECO:0007669"/>
    <property type="project" value="UniProtKB-KW"/>
</dbReference>
<dbReference type="InterPro" id="IPR047661">
    <property type="entry name" value="IstB"/>
</dbReference>
<dbReference type="GeneID" id="82527427"/>
<dbReference type="Pfam" id="PF01695">
    <property type="entry name" value="IstB_IS21"/>
    <property type="match status" value="1"/>
</dbReference>
<proteinExistence type="inferred from homology"/>
<dbReference type="SUPFAM" id="SSF52540">
    <property type="entry name" value="P-loop containing nucleoside triphosphate hydrolases"/>
    <property type="match status" value="1"/>
</dbReference>
<dbReference type="InterPro" id="IPR028350">
    <property type="entry name" value="DNAC/IstB-like"/>
</dbReference>
<comment type="caution">
    <text evidence="5">The sequence shown here is derived from an EMBL/GenBank/DDBJ whole genome shotgun (WGS) entry which is preliminary data.</text>
</comment>
<dbReference type="PANTHER" id="PTHR30050">
    <property type="entry name" value="CHROMOSOMAL REPLICATION INITIATOR PROTEIN DNAA"/>
    <property type="match status" value="1"/>
</dbReference>
<dbReference type="NCBIfam" id="NF038214">
    <property type="entry name" value="IS21_help_AAA"/>
    <property type="match status" value="1"/>
</dbReference>
<protein>
    <submittedName>
        <fullName evidence="5">ATP-binding protein</fullName>
    </submittedName>
</protein>
<evidence type="ECO:0000313" key="5">
    <source>
        <dbReference type="EMBL" id="PWB00027.1"/>
    </source>
</evidence>
<dbReference type="EMBL" id="PUEC01000066">
    <property type="protein sequence ID" value="PWB00027.1"/>
    <property type="molecule type" value="Genomic_DNA"/>
</dbReference>
<evidence type="ECO:0000256" key="1">
    <source>
        <dbReference type="ARBA" id="ARBA00008059"/>
    </source>
</evidence>
<keyword evidence="6" id="KW-1185">Reference proteome</keyword>
<feature type="domain" description="AAA+ ATPase" evidence="4">
    <location>
        <begin position="112"/>
        <end position="245"/>
    </location>
</feature>
<dbReference type="RefSeq" id="WP_107033529.1">
    <property type="nucleotide sequence ID" value="NZ_PUEC01000066.1"/>
</dbReference>
<keyword evidence="3 5" id="KW-0067">ATP-binding</keyword>
<evidence type="ECO:0000256" key="2">
    <source>
        <dbReference type="ARBA" id="ARBA00022741"/>
    </source>
</evidence>
<dbReference type="Gene3D" id="3.40.50.300">
    <property type="entry name" value="P-loop containing nucleotide triphosphate hydrolases"/>
    <property type="match status" value="1"/>
</dbReference>
<dbReference type="Proteomes" id="UP000244905">
    <property type="component" value="Unassembled WGS sequence"/>
</dbReference>
<dbReference type="CDD" id="cd00009">
    <property type="entry name" value="AAA"/>
    <property type="match status" value="1"/>
</dbReference>
<dbReference type="InterPro" id="IPR002611">
    <property type="entry name" value="IstB_ATP-bd"/>
</dbReference>
<evidence type="ECO:0000256" key="3">
    <source>
        <dbReference type="ARBA" id="ARBA00022840"/>
    </source>
</evidence>
<reference evidence="6" key="1">
    <citation type="submission" date="2018-02" db="EMBL/GenBank/DDBJ databases">
        <authorList>
            <person name="Clavel T."/>
            <person name="Strowig T."/>
        </authorList>
    </citation>
    <scope>NUCLEOTIDE SEQUENCE [LARGE SCALE GENOMIC DNA]</scope>
    <source>
        <strain evidence="6">DSM 103720</strain>
    </source>
</reference>
<evidence type="ECO:0000259" key="4">
    <source>
        <dbReference type="SMART" id="SM00382"/>
    </source>
</evidence>
<gene>
    <name evidence="5" type="ORF">C5O23_14030</name>
</gene>
<dbReference type="PIRSF" id="PIRSF003073">
    <property type="entry name" value="DNAC_TnpB_IstB"/>
    <property type="match status" value="1"/>
</dbReference>
<dbReference type="PANTHER" id="PTHR30050:SF4">
    <property type="entry name" value="ATP-BINDING PROTEIN RV3427C IN INSERTION SEQUENCE-RELATED"/>
    <property type="match status" value="1"/>
</dbReference>